<feature type="binding site" evidence="7 8">
    <location>
        <position position="56"/>
    </location>
    <ligand>
        <name>S-adenosyl-L-methionine</name>
        <dbReference type="ChEBI" id="CHEBI:59789"/>
    </ligand>
</feature>
<dbReference type="InterPro" id="IPR029063">
    <property type="entry name" value="SAM-dependent_MTases_sf"/>
</dbReference>
<dbReference type="InterPro" id="IPR023165">
    <property type="entry name" value="rRNA_Ade_diMease-like_C"/>
</dbReference>
<keyword evidence="5 7" id="KW-0949">S-adenosyl-L-methionine</keyword>
<dbReference type="SUPFAM" id="SSF53335">
    <property type="entry name" value="S-adenosyl-L-methionine-dependent methyltransferases"/>
    <property type="match status" value="1"/>
</dbReference>
<dbReference type="GO" id="GO:0003723">
    <property type="term" value="F:RNA binding"/>
    <property type="evidence" value="ECO:0007669"/>
    <property type="project" value="UniProtKB-UniRule"/>
</dbReference>
<name>A0A0R2P343_9ACTN</name>
<evidence type="ECO:0000256" key="7">
    <source>
        <dbReference type="HAMAP-Rule" id="MF_00607"/>
    </source>
</evidence>
<dbReference type="GO" id="GO:0052908">
    <property type="term" value="F:16S rRNA (adenine(1518)-N(6)/adenine(1519)-N(6))-dimethyltransferase activity"/>
    <property type="evidence" value="ECO:0007669"/>
    <property type="project" value="UniProtKB-EC"/>
</dbReference>
<dbReference type="Gene3D" id="1.10.8.100">
    <property type="entry name" value="Ribosomal RNA adenine dimethylase-like, domain 2"/>
    <property type="match status" value="1"/>
</dbReference>
<dbReference type="InterPro" id="IPR020596">
    <property type="entry name" value="rRNA_Ade_Mease_Trfase_CS"/>
</dbReference>
<dbReference type="PANTHER" id="PTHR11727:SF7">
    <property type="entry name" value="DIMETHYLADENOSINE TRANSFERASE-RELATED"/>
    <property type="match status" value="1"/>
</dbReference>
<feature type="binding site" evidence="7 8">
    <location>
        <position position="31"/>
    </location>
    <ligand>
        <name>S-adenosyl-L-methionine</name>
        <dbReference type="ChEBI" id="CHEBI:59789"/>
    </ligand>
</feature>
<keyword evidence="6 7" id="KW-0694">RNA-binding</keyword>
<feature type="binding site" evidence="7 8">
    <location>
        <position position="106"/>
    </location>
    <ligand>
        <name>S-adenosyl-L-methionine</name>
        <dbReference type="ChEBI" id="CHEBI:59789"/>
    </ligand>
</feature>
<feature type="domain" description="Ribosomal RNA adenine methylase transferase N-terminal" evidence="9">
    <location>
        <begin position="36"/>
        <end position="208"/>
    </location>
</feature>
<gene>
    <name evidence="7" type="primary">rsmA</name>
    <name evidence="7" type="synonym">ksgA</name>
    <name evidence="10" type="ORF">ABR64_02645</name>
</gene>
<dbReference type="PROSITE" id="PS51689">
    <property type="entry name" value="SAM_RNA_A_N6_MT"/>
    <property type="match status" value="1"/>
</dbReference>
<comment type="similarity">
    <text evidence="7">Belongs to the class I-like SAM-binding methyltransferase superfamily. rRNA adenine N(6)-methyltransferase family. RsmA subfamily.</text>
</comment>
<dbReference type="Pfam" id="PF00398">
    <property type="entry name" value="RrnaAD"/>
    <property type="match status" value="1"/>
</dbReference>
<accession>A0A0R2P343</accession>
<evidence type="ECO:0000259" key="9">
    <source>
        <dbReference type="SMART" id="SM00650"/>
    </source>
</evidence>
<keyword evidence="4 7" id="KW-0808">Transferase</keyword>
<evidence type="ECO:0000256" key="3">
    <source>
        <dbReference type="ARBA" id="ARBA00022603"/>
    </source>
</evidence>
<feature type="binding site" evidence="7 8">
    <location>
        <position position="29"/>
    </location>
    <ligand>
        <name>S-adenosyl-L-methionine</name>
        <dbReference type="ChEBI" id="CHEBI:59789"/>
    </ligand>
</feature>
<dbReference type="CDD" id="cd02440">
    <property type="entry name" value="AdoMet_MTases"/>
    <property type="match status" value="1"/>
</dbReference>
<evidence type="ECO:0000256" key="2">
    <source>
        <dbReference type="ARBA" id="ARBA00022552"/>
    </source>
</evidence>
<dbReference type="GO" id="GO:0005829">
    <property type="term" value="C:cytosol"/>
    <property type="evidence" value="ECO:0007669"/>
    <property type="project" value="TreeGrafter"/>
</dbReference>
<comment type="catalytic activity">
    <reaction evidence="7">
        <text>adenosine(1518)/adenosine(1519) in 16S rRNA + 4 S-adenosyl-L-methionine = N(6)-dimethyladenosine(1518)/N(6)-dimethyladenosine(1519) in 16S rRNA + 4 S-adenosyl-L-homocysteine + 4 H(+)</text>
        <dbReference type="Rhea" id="RHEA:19609"/>
        <dbReference type="Rhea" id="RHEA-COMP:10232"/>
        <dbReference type="Rhea" id="RHEA-COMP:10233"/>
        <dbReference type="ChEBI" id="CHEBI:15378"/>
        <dbReference type="ChEBI" id="CHEBI:57856"/>
        <dbReference type="ChEBI" id="CHEBI:59789"/>
        <dbReference type="ChEBI" id="CHEBI:74411"/>
        <dbReference type="ChEBI" id="CHEBI:74493"/>
        <dbReference type="EC" id="2.1.1.182"/>
    </reaction>
</comment>
<dbReference type="InterPro" id="IPR011530">
    <property type="entry name" value="rRNA_adenine_dimethylase"/>
</dbReference>
<comment type="caution">
    <text evidence="10">The sequence shown here is derived from an EMBL/GenBank/DDBJ whole genome shotgun (WGS) entry which is preliminary data.</text>
</comment>
<feature type="binding site" evidence="7 8">
    <location>
        <position position="123"/>
    </location>
    <ligand>
        <name>S-adenosyl-L-methionine</name>
        <dbReference type="ChEBI" id="CHEBI:59789"/>
    </ligand>
</feature>
<evidence type="ECO:0000313" key="10">
    <source>
        <dbReference type="EMBL" id="KRO32520.1"/>
    </source>
</evidence>
<feature type="binding site" evidence="7 8">
    <location>
        <position position="77"/>
    </location>
    <ligand>
        <name>S-adenosyl-L-methionine</name>
        <dbReference type="ChEBI" id="CHEBI:59789"/>
    </ligand>
</feature>
<dbReference type="InterPro" id="IPR001737">
    <property type="entry name" value="KsgA/Erm"/>
</dbReference>
<dbReference type="InterPro" id="IPR020598">
    <property type="entry name" value="rRNA_Ade_methylase_Trfase_N"/>
</dbReference>
<dbReference type="NCBIfam" id="TIGR00755">
    <property type="entry name" value="ksgA"/>
    <property type="match status" value="1"/>
</dbReference>
<evidence type="ECO:0000256" key="5">
    <source>
        <dbReference type="ARBA" id="ARBA00022691"/>
    </source>
</evidence>
<evidence type="ECO:0000256" key="8">
    <source>
        <dbReference type="PROSITE-ProRule" id="PRU01026"/>
    </source>
</evidence>
<dbReference type="PROSITE" id="PS01131">
    <property type="entry name" value="RRNA_A_DIMETH"/>
    <property type="match status" value="1"/>
</dbReference>
<dbReference type="PANTHER" id="PTHR11727">
    <property type="entry name" value="DIMETHYLADENOSINE TRANSFERASE"/>
    <property type="match status" value="1"/>
</dbReference>
<evidence type="ECO:0000256" key="1">
    <source>
        <dbReference type="ARBA" id="ARBA00022490"/>
    </source>
</evidence>
<keyword evidence="2 7" id="KW-0698">rRNA processing</keyword>
<organism evidence="10 11">
    <name type="scientific">Actinobacteria bacterium BACL2 MAG-121001-bin67</name>
    <dbReference type="NCBI Taxonomy" id="1655572"/>
    <lineage>
        <taxon>Bacteria</taxon>
        <taxon>Bacillati</taxon>
        <taxon>Actinomycetota</taxon>
        <taxon>Actinomycetes</taxon>
        <taxon>Actinomycetes incertae sedis</taxon>
        <taxon>ac1 cluster</taxon>
    </lineage>
</organism>
<dbReference type="EC" id="2.1.1.182" evidence="7"/>
<dbReference type="Proteomes" id="UP000053349">
    <property type="component" value="Unassembled WGS sequence"/>
</dbReference>
<reference evidence="10 11" key="1">
    <citation type="submission" date="2015-10" db="EMBL/GenBank/DDBJ databases">
        <title>Metagenome-Assembled Genomes uncover a global brackish microbiome.</title>
        <authorList>
            <person name="Hugerth L.W."/>
            <person name="Larsson J."/>
            <person name="Alneberg J."/>
            <person name="Lindh M.V."/>
            <person name="Legrand C."/>
            <person name="Pinhassi J."/>
            <person name="Andersson A.F."/>
        </authorList>
    </citation>
    <scope>NUCLEOTIDE SEQUENCE [LARGE SCALE GENOMIC DNA]</scope>
    <source>
        <strain evidence="10">BACL2 MAG-121001-bin67</strain>
    </source>
</reference>
<dbReference type="AlphaFoldDB" id="A0A0R2P343"/>
<sequence>MSITLLGAGEIRQIAESLDLRPTKSLGQNFVIDSNTCQKIVRLAGITSSDHVVEIGPGLGSLTLALLQASDKVTAIEIDKRLADQLEITAKSHGASLKDLVIINADAMEVDEIAGRPDKLVANLPYNISVPVLLTFLEKFESITSGIVMVQSEVAERLAAKPGSKIYGVPSAKAAWWADLQLADSVSRSIFWPVPKVDSSLVKFTRHKPLGDETLRKLTFELVDRAFGQRRKMLRSIYADLAGGSAQAEQLLIASGIEPTIRGEALTIDDFLAIARQLDRR</sequence>
<keyword evidence="1 7" id="KW-0963">Cytoplasm</keyword>
<dbReference type="FunFam" id="3.40.50.150:FF:000023">
    <property type="entry name" value="Ribosomal RNA small subunit methyltransferase A"/>
    <property type="match status" value="1"/>
</dbReference>
<dbReference type="HAMAP" id="MF_00607">
    <property type="entry name" value="16SrRNA_methyltr_A"/>
    <property type="match status" value="1"/>
</dbReference>
<protein>
    <recommendedName>
        <fullName evidence="7">Ribosomal RNA small subunit methyltransferase A</fullName>
        <ecNumber evidence="7">2.1.1.182</ecNumber>
    </recommendedName>
    <alternativeName>
        <fullName evidence="7">16S rRNA (adenine(1518)-N(6)/adenine(1519)-N(6))-dimethyltransferase</fullName>
    </alternativeName>
    <alternativeName>
        <fullName evidence="7">16S rRNA dimethyladenosine transferase</fullName>
    </alternativeName>
    <alternativeName>
        <fullName evidence="7">16S rRNA dimethylase</fullName>
    </alternativeName>
    <alternativeName>
        <fullName evidence="7">S-adenosylmethionine-6-N', N'-adenosyl(rRNA) dimethyltransferase</fullName>
    </alternativeName>
</protein>
<comment type="subcellular location">
    <subcellularLocation>
        <location evidence="7">Cytoplasm</location>
    </subcellularLocation>
</comment>
<evidence type="ECO:0000256" key="6">
    <source>
        <dbReference type="ARBA" id="ARBA00022884"/>
    </source>
</evidence>
<proteinExistence type="inferred from homology"/>
<comment type="function">
    <text evidence="7">Specifically dimethylates two adjacent adenosines (A1518 and A1519) in the loop of a conserved hairpin near the 3'-end of 16S rRNA in the 30S particle. May play a critical role in biogenesis of 30S subunits.</text>
</comment>
<dbReference type="Gene3D" id="3.40.50.150">
    <property type="entry name" value="Vaccinia Virus protein VP39"/>
    <property type="match status" value="1"/>
</dbReference>
<dbReference type="EMBL" id="LIAW01000089">
    <property type="protein sequence ID" value="KRO32520.1"/>
    <property type="molecule type" value="Genomic_DNA"/>
</dbReference>
<keyword evidence="3 7" id="KW-0489">Methyltransferase</keyword>
<evidence type="ECO:0000256" key="4">
    <source>
        <dbReference type="ARBA" id="ARBA00022679"/>
    </source>
</evidence>
<dbReference type="SMART" id="SM00650">
    <property type="entry name" value="rADc"/>
    <property type="match status" value="1"/>
</dbReference>
<evidence type="ECO:0000313" key="11">
    <source>
        <dbReference type="Proteomes" id="UP000053349"/>
    </source>
</evidence>